<evidence type="ECO:0000313" key="1">
    <source>
        <dbReference type="EMBL" id="MEQ2565812.1"/>
    </source>
</evidence>
<dbReference type="Proteomes" id="UP001478133">
    <property type="component" value="Unassembled WGS sequence"/>
</dbReference>
<organism evidence="1 2">
    <name type="scientific">Ruminococcoides intestinihominis</name>
    <dbReference type="NCBI Taxonomy" id="3133161"/>
    <lineage>
        <taxon>Bacteria</taxon>
        <taxon>Bacillati</taxon>
        <taxon>Bacillota</taxon>
        <taxon>Clostridia</taxon>
        <taxon>Eubacteriales</taxon>
        <taxon>Oscillospiraceae</taxon>
        <taxon>Ruminococcoides</taxon>
    </lineage>
</organism>
<dbReference type="RefSeq" id="WP_367286326.1">
    <property type="nucleotide sequence ID" value="NZ_JBBMEY010000008.1"/>
</dbReference>
<reference evidence="1 2" key="1">
    <citation type="submission" date="2024-03" db="EMBL/GenBank/DDBJ databases">
        <title>Human intestinal bacterial collection.</title>
        <authorList>
            <person name="Pauvert C."/>
            <person name="Hitch T.C.A."/>
            <person name="Clavel T."/>
        </authorList>
    </citation>
    <scope>NUCLEOTIDE SEQUENCE [LARGE SCALE GENOMIC DNA]</scope>
    <source>
        <strain evidence="1 2">CLA-AP-H18</strain>
    </source>
</reference>
<comment type="caution">
    <text evidence="1">The sequence shown here is derived from an EMBL/GenBank/DDBJ whole genome shotgun (WGS) entry which is preliminary data.</text>
</comment>
<dbReference type="EMBL" id="JBBMFI010000018">
    <property type="protein sequence ID" value="MEQ2565812.1"/>
    <property type="molecule type" value="Genomic_DNA"/>
</dbReference>
<proteinExistence type="predicted"/>
<name>A0ABV1HU15_9FIRM</name>
<gene>
    <name evidence="1" type="ORF">ABFO16_06125</name>
</gene>
<evidence type="ECO:0008006" key="3">
    <source>
        <dbReference type="Google" id="ProtNLM"/>
    </source>
</evidence>
<accession>A0ABV1HU15</accession>
<keyword evidence="2" id="KW-1185">Reference proteome</keyword>
<protein>
    <recommendedName>
        <fullName evidence="3">Transposase</fullName>
    </recommendedName>
</protein>
<sequence>MAKELAYRVWVNDGGKQVLWAEKDHNGNKTNHLTKEQEQCYINGICSRISQGMTDYVNNHPDSVLLN</sequence>
<evidence type="ECO:0000313" key="2">
    <source>
        <dbReference type="Proteomes" id="UP001478133"/>
    </source>
</evidence>